<evidence type="ECO:0000313" key="12">
    <source>
        <dbReference type="Proteomes" id="UP000316092"/>
    </source>
</evidence>
<keyword evidence="3" id="KW-1003">Cell membrane</keyword>
<dbReference type="GO" id="GO:0005886">
    <property type="term" value="C:plasma membrane"/>
    <property type="evidence" value="ECO:0007669"/>
    <property type="project" value="UniProtKB-SubCell"/>
</dbReference>
<organism evidence="11 12">
    <name type="scientific">Deinococcus detaillensis</name>
    <dbReference type="NCBI Taxonomy" id="2592048"/>
    <lineage>
        <taxon>Bacteria</taxon>
        <taxon>Thermotogati</taxon>
        <taxon>Deinococcota</taxon>
        <taxon>Deinococci</taxon>
        <taxon>Deinococcales</taxon>
        <taxon>Deinococcaceae</taxon>
        <taxon>Deinococcus</taxon>
    </lineage>
</organism>
<dbReference type="InterPro" id="IPR041916">
    <property type="entry name" value="Anti_sigma_zinc_sf"/>
</dbReference>
<dbReference type="OrthoDB" id="153510at2"/>
<dbReference type="Proteomes" id="UP000316092">
    <property type="component" value="Unassembled WGS sequence"/>
</dbReference>
<evidence type="ECO:0000313" key="11">
    <source>
        <dbReference type="EMBL" id="TSA86703.1"/>
    </source>
</evidence>
<evidence type="ECO:0000256" key="3">
    <source>
        <dbReference type="ARBA" id="ARBA00022475"/>
    </source>
</evidence>
<keyword evidence="12" id="KW-1185">Reference proteome</keyword>
<accession>A0A553V2J7</accession>
<feature type="compositionally biased region" description="Pro residues" evidence="9">
    <location>
        <begin position="157"/>
        <end position="168"/>
    </location>
</feature>
<evidence type="ECO:0000259" key="10">
    <source>
        <dbReference type="Pfam" id="PF10099"/>
    </source>
</evidence>
<evidence type="ECO:0000256" key="9">
    <source>
        <dbReference type="SAM" id="MobiDB-lite"/>
    </source>
</evidence>
<keyword evidence="6" id="KW-0472">Membrane</keyword>
<evidence type="ECO:0000256" key="1">
    <source>
        <dbReference type="ARBA" id="ARBA00004167"/>
    </source>
</evidence>
<dbReference type="InterPro" id="IPR051474">
    <property type="entry name" value="Anti-sigma-K/W_factor"/>
</dbReference>
<reference evidence="11 12" key="1">
    <citation type="submission" date="2019-07" db="EMBL/GenBank/DDBJ databases">
        <title>Deinococcus detaillus sp. nov., isolated from humus soil in Antarctica.</title>
        <authorList>
            <person name="Zhang K."/>
        </authorList>
    </citation>
    <scope>NUCLEOTIDE SEQUENCE [LARGE SCALE GENOMIC DNA]</scope>
    <source>
        <strain evidence="11 12">H1</strain>
    </source>
</reference>
<proteinExistence type="predicted"/>
<evidence type="ECO:0000256" key="8">
    <source>
        <dbReference type="ARBA" id="ARBA00030803"/>
    </source>
</evidence>
<dbReference type="Pfam" id="PF10099">
    <property type="entry name" value="RskA_C"/>
    <property type="match status" value="1"/>
</dbReference>
<feature type="domain" description="Anti-sigma K factor RskA C-terminal" evidence="10">
    <location>
        <begin position="186"/>
        <end position="306"/>
    </location>
</feature>
<sequence length="311" mass="33501">MSAPVYRWAASKPTCAALWRKCGSFWKRRWPHPPPHRPFPRAFRLSIQPKEVSKMPNNVQLEPSESESEFEEMLSLYVFGLLDAGDAAQVERRLTSEPRWQSELRAFQDTLSALADPAPVPAGSAERLLKRVQAEAQQHAPQQQHPQPASSSANLPMPQPPLSEPPVTKPLVTRPRPAYLGPLLALGLAAAVAAVLLLPHLSSSPEQQLANYQTQAGAVTTQLNTKDGQKLGTAVRLQDGRAFVLLAKGAPAGKAYQAWQVLGAAPESLGVFNGRSFLTAPLSGKVTFAVSVEPPSGSAQPTTTPILAQVL</sequence>
<protein>
    <recommendedName>
        <fullName evidence="8">Regulator of SigK</fullName>
    </recommendedName>
    <alternativeName>
        <fullName evidence="7">Sigma-K anti-sigma factor RskA</fullName>
    </alternativeName>
</protein>
<evidence type="ECO:0000256" key="5">
    <source>
        <dbReference type="ARBA" id="ARBA00022989"/>
    </source>
</evidence>
<evidence type="ECO:0000256" key="4">
    <source>
        <dbReference type="ARBA" id="ARBA00022692"/>
    </source>
</evidence>
<evidence type="ECO:0000256" key="7">
    <source>
        <dbReference type="ARBA" id="ARBA00029829"/>
    </source>
</evidence>
<dbReference type="PANTHER" id="PTHR37461:SF1">
    <property type="entry name" value="ANTI-SIGMA-K FACTOR RSKA"/>
    <property type="match status" value="1"/>
</dbReference>
<keyword evidence="5" id="KW-1133">Transmembrane helix</keyword>
<comment type="caution">
    <text evidence="11">The sequence shown here is derived from an EMBL/GenBank/DDBJ whole genome shotgun (WGS) entry which is preliminary data.</text>
</comment>
<evidence type="ECO:0000256" key="6">
    <source>
        <dbReference type="ARBA" id="ARBA00023136"/>
    </source>
</evidence>
<evidence type="ECO:0000256" key="2">
    <source>
        <dbReference type="ARBA" id="ARBA00004236"/>
    </source>
</evidence>
<dbReference type="Gene3D" id="1.10.10.1320">
    <property type="entry name" value="Anti-sigma factor, zinc-finger domain"/>
    <property type="match status" value="1"/>
</dbReference>
<dbReference type="AlphaFoldDB" id="A0A553V2J7"/>
<dbReference type="InterPro" id="IPR018764">
    <property type="entry name" value="RskA_C"/>
</dbReference>
<gene>
    <name evidence="11" type="ORF">FNU79_05765</name>
</gene>
<feature type="region of interest" description="Disordered" evidence="9">
    <location>
        <begin position="133"/>
        <end position="170"/>
    </location>
</feature>
<dbReference type="PANTHER" id="PTHR37461">
    <property type="entry name" value="ANTI-SIGMA-K FACTOR RSKA"/>
    <property type="match status" value="1"/>
</dbReference>
<feature type="compositionally biased region" description="Low complexity" evidence="9">
    <location>
        <begin position="134"/>
        <end position="153"/>
    </location>
</feature>
<comment type="subcellular location">
    <subcellularLocation>
        <location evidence="2">Cell membrane</location>
    </subcellularLocation>
    <subcellularLocation>
        <location evidence="1">Membrane</location>
        <topology evidence="1">Single-pass membrane protein</topology>
    </subcellularLocation>
</comment>
<dbReference type="GO" id="GO:0016989">
    <property type="term" value="F:sigma factor antagonist activity"/>
    <property type="evidence" value="ECO:0007669"/>
    <property type="project" value="TreeGrafter"/>
</dbReference>
<keyword evidence="4" id="KW-0812">Transmembrane</keyword>
<name>A0A553V2J7_9DEIO</name>
<dbReference type="EMBL" id="VKDB01000004">
    <property type="protein sequence ID" value="TSA86703.1"/>
    <property type="molecule type" value="Genomic_DNA"/>
</dbReference>
<dbReference type="GO" id="GO:0006417">
    <property type="term" value="P:regulation of translation"/>
    <property type="evidence" value="ECO:0007669"/>
    <property type="project" value="TreeGrafter"/>
</dbReference>